<protein>
    <recommendedName>
        <fullName evidence="8">Cell wall mannoprotein PIR1-like C-terminal domain-containing protein</fullName>
    </recommendedName>
</protein>
<dbReference type="PANTHER" id="PTHR47254">
    <property type="entry name" value="CELL WALL MANNOPROTEIN CIS3-RELATED"/>
    <property type="match status" value="1"/>
</dbReference>
<sequence length="236" mass="24025">MKFHLFFTILALVIGVIAQGVTEQIAPEGDAPAGTKPSVDGAFEITVSKLNTKTKKRLALETRTSCTSTSNLVATLSGGVLTDAHNRTGYIASNYQLQFDAPPQAGALYTRASRRSPTARSPWARQVQGHTTPCSAAVATPPPASEYSDGQVQVTPGPQPSGSLPPPVSEYSDGQVQVTPGPEPTASAPEAQETTASGPAVVPTGGSSENGAGSARGWVGGAAVVVGLGVGGVVWF</sequence>
<keyword evidence="3" id="KW-0964">Secreted</keyword>
<feature type="domain" description="Cell wall mannoprotein PIR1-like C-terminal" evidence="8">
    <location>
        <begin position="79"/>
        <end position="111"/>
    </location>
</feature>
<evidence type="ECO:0000256" key="7">
    <source>
        <dbReference type="SAM" id="SignalP"/>
    </source>
</evidence>
<dbReference type="PANTHER" id="PTHR47254:SF1">
    <property type="entry name" value="CELL WALL MANNOPROTEIN CIS3-RELATED"/>
    <property type="match status" value="1"/>
</dbReference>
<evidence type="ECO:0000313" key="9">
    <source>
        <dbReference type="EMBL" id="KAG7285825.1"/>
    </source>
</evidence>
<dbReference type="GO" id="GO:0005199">
    <property type="term" value="F:structural constituent of cell wall"/>
    <property type="evidence" value="ECO:0007669"/>
    <property type="project" value="TreeGrafter"/>
</dbReference>
<feature type="chain" id="PRO_5042040519" description="Cell wall mannoprotein PIR1-like C-terminal domain-containing protein" evidence="7">
    <location>
        <begin position="19"/>
        <end position="236"/>
    </location>
</feature>
<keyword evidence="2" id="KW-0134">Cell wall</keyword>
<keyword evidence="4 7" id="KW-0732">Signal</keyword>
<feature type="compositionally biased region" description="Low complexity" evidence="6">
    <location>
        <begin position="115"/>
        <end position="125"/>
    </location>
</feature>
<gene>
    <name evidence="9" type="ORF">NEMBOFW57_008119</name>
</gene>
<dbReference type="GO" id="GO:0031505">
    <property type="term" value="P:fungal-type cell wall organization"/>
    <property type="evidence" value="ECO:0007669"/>
    <property type="project" value="TreeGrafter"/>
</dbReference>
<dbReference type="InterPro" id="IPR054508">
    <property type="entry name" value="PIR1-like_C"/>
</dbReference>
<evidence type="ECO:0000313" key="10">
    <source>
        <dbReference type="Proteomes" id="UP001197093"/>
    </source>
</evidence>
<evidence type="ECO:0000256" key="1">
    <source>
        <dbReference type="ARBA" id="ARBA00004191"/>
    </source>
</evidence>
<comment type="subcellular location">
    <subcellularLocation>
        <location evidence="1">Secreted</location>
        <location evidence="1">Cell wall</location>
    </subcellularLocation>
</comment>
<evidence type="ECO:0000256" key="4">
    <source>
        <dbReference type="ARBA" id="ARBA00022729"/>
    </source>
</evidence>
<dbReference type="InterPro" id="IPR051153">
    <property type="entry name" value="Yeast_CWMannoprotein_PIR"/>
</dbReference>
<evidence type="ECO:0000256" key="3">
    <source>
        <dbReference type="ARBA" id="ARBA00022525"/>
    </source>
</evidence>
<organism evidence="9 10">
    <name type="scientific">Staphylotrichum longicolle</name>
    <dbReference type="NCBI Taxonomy" id="669026"/>
    <lineage>
        <taxon>Eukaryota</taxon>
        <taxon>Fungi</taxon>
        <taxon>Dikarya</taxon>
        <taxon>Ascomycota</taxon>
        <taxon>Pezizomycotina</taxon>
        <taxon>Sordariomycetes</taxon>
        <taxon>Sordariomycetidae</taxon>
        <taxon>Sordariales</taxon>
        <taxon>Chaetomiaceae</taxon>
        <taxon>Staphylotrichum</taxon>
    </lineage>
</organism>
<dbReference type="Proteomes" id="UP001197093">
    <property type="component" value="Unassembled WGS sequence"/>
</dbReference>
<comment type="similarity">
    <text evidence="5">Belongs to the PIR protein family.</text>
</comment>
<reference evidence="9" key="1">
    <citation type="submission" date="2023-02" db="EMBL/GenBank/DDBJ databases">
        <authorList>
            <person name="Palmer J.M."/>
        </authorList>
    </citation>
    <scope>NUCLEOTIDE SEQUENCE</scope>
    <source>
        <strain evidence="9">FW57</strain>
    </source>
</reference>
<evidence type="ECO:0000259" key="8">
    <source>
        <dbReference type="Pfam" id="PF22799"/>
    </source>
</evidence>
<name>A0AAD4HWV7_9PEZI</name>
<feature type="signal peptide" evidence="7">
    <location>
        <begin position="1"/>
        <end position="18"/>
    </location>
</feature>
<dbReference type="EMBL" id="JAHCVI010000004">
    <property type="protein sequence ID" value="KAG7285825.1"/>
    <property type="molecule type" value="Genomic_DNA"/>
</dbReference>
<comment type="caution">
    <text evidence="9">The sequence shown here is derived from an EMBL/GenBank/DDBJ whole genome shotgun (WGS) entry which is preliminary data.</text>
</comment>
<feature type="compositionally biased region" description="Pro residues" evidence="6">
    <location>
        <begin position="157"/>
        <end position="168"/>
    </location>
</feature>
<evidence type="ECO:0000256" key="6">
    <source>
        <dbReference type="SAM" id="MobiDB-lite"/>
    </source>
</evidence>
<keyword evidence="10" id="KW-1185">Reference proteome</keyword>
<evidence type="ECO:0000256" key="5">
    <source>
        <dbReference type="ARBA" id="ARBA00038219"/>
    </source>
</evidence>
<proteinExistence type="inferred from homology"/>
<dbReference type="GO" id="GO:0009277">
    <property type="term" value="C:fungal-type cell wall"/>
    <property type="evidence" value="ECO:0007669"/>
    <property type="project" value="TreeGrafter"/>
</dbReference>
<accession>A0AAD4HWV7</accession>
<feature type="region of interest" description="Disordered" evidence="6">
    <location>
        <begin position="111"/>
        <end position="213"/>
    </location>
</feature>
<evidence type="ECO:0000256" key="2">
    <source>
        <dbReference type="ARBA" id="ARBA00022512"/>
    </source>
</evidence>
<dbReference type="AlphaFoldDB" id="A0AAD4HWV7"/>
<dbReference type="Pfam" id="PF22799">
    <property type="entry name" value="PIR1-like_C"/>
    <property type="match status" value="1"/>
</dbReference>